<gene>
    <name evidence="1" type="ORF">EDD18DRAFT_1330319</name>
</gene>
<accession>A0AA39QB75</accession>
<dbReference type="AlphaFoldDB" id="A0AA39QB75"/>
<protein>
    <submittedName>
        <fullName evidence="1">Uncharacterized protein</fullName>
    </submittedName>
</protein>
<reference evidence="1" key="1">
    <citation type="submission" date="2023-06" db="EMBL/GenBank/DDBJ databases">
        <authorList>
            <consortium name="Lawrence Berkeley National Laboratory"/>
            <person name="Ahrendt S."/>
            <person name="Sahu N."/>
            <person name="Indic B."/>
            <person name="Wong-Bajracharya J."/>
            <person name="Merenyi Z."/>
            <person name="Ke H.-M."/>
            <person name="Monk M."/>
            <person name="Kocsube S."/>
            <person name="Drula E."/>
            <person name="Lipzen A."/>
            <person name="Balint B."/>
            <person name="Henrissat B."/>
            <person name="Andreopoulos B."/>
            <person name="Martin F.M."/>
            <person name="Harder C.B."/>
            <person name="Rigling D."/>
            <person name="Ford K.L."/>
            <person name="Foster G.D."/>
            <person name="Pangilinan J."/>
            <person name="Papanicolaou A."/>
            <person name="Barry K."/>
            <person name="LaButti K."/>
            <person name="Viragh M."/>
            <person name="Koriabine M."/>
            <person name="Yan M."/>
            <person name="Riley R."/>
            <person name="Champramary S."/>
            <person name="Plett K.L."/>
            <person name="Tsai I.J."/>
            <person name="Slot J."/>
            <person name="Sipos G."/>
            <person name="Plett J."/>
            <person name="Nagy L.G."/>
            <person name="Grigoriev I.V."/>
        </authorList>
    </citation>
    <scope>NUCLEOTIDE SEQUENCE</scope>
    <source>
        <strain evidence="1">HWK02</strain>
    </source>
</reference>
<keyword evidence="2" id="KW-1185">Reference proteome</keyword>
<organism evidence="1 2">
    <name type="scientific">Armillaria luteobubalina</name>
    <dbReference type="NCBI Taxonomy" id="153913"/>
    <lineage>
        <taxon>Eukaryota</taxon>
        <taxon>Fungi</taxon>
        <taxon>Dikarya</taxon>
        <taxon>Basidiomycota</taxon>
        <taxon>Agaricomycotina</taxon>
        <taxon>Agaricomycetes</taxon>
        <taxon>Agaricomycetidae</taxon>
        <taxon>Agaricales</taxon>
        <taxon>Marasmiineae</taxon>
        <taxon>Physalacriaceae</taxon>
        <taxon>Armillaria</taxon>
    </lineage>
</organism>
<evidence type="ECO:0000313" key="2">
    <source>
        <dbReference type="Proteomes" id="UP001175228"/>
    </source>
</evidence>
<dbReference type="Proteomes" id="UP001175228">
    <property type="component" value="Unassembled WGS sequence"/>
</dbReference>
<sequence length="261" mass="29367">MLSAGKTMEMKQRGGDVSIIVMTIDLLLHNVTLAVPVHLRSQAHTWPLQGQTVSSANPCRRQPLELLSTIFDAGMLLGWQGASGTSRIELTSSALTRYYTCAVPERLQEMHHFIFTYPLFEDTLSKDTLQERRMHNRTVVIAGAYILPTVVIGVEGSQVFLKLVDRKERVTGWVENLRQSPYLLSVDGETILPPRLQAGVLLSQYKVVNEARGTWRQPQFVKEISLSTSPGSVSDGYIAFMTRLRTPTRRPLYKPAWRATK</sequence>
<proteinExistence type="predicted"/>
<comment type="caution">
    <text evidence="1">The sequence shown here is derived from an EMBL/GenBank/DDBJ whole genome shotgun (WGS) entry which is preliminary data.</text>
</comment>
<dbReference type="EMBL" id="JAUEPU010000010">
    <property type="protein sequence ID" value="KAK0499119.1"/>
    <property type="molecule type" value="Genomic_DNA"/>
</dbReference>
<evidence type="ECO:0000313" key="1">
    <source>
        <dbReference type="EMBL" id="KAK0499119.1"/>
    </source>
</evidence>
<name>A0AA39QB75_9AGAR</name>